<comment type="caution">
    <text evidence="1">The sequence shown here is derived from an EMBL/GenBank/DDBJ whole genome shotgun (WGS) entry which is preliminary data.</text>
</comment>
<dbReference type="RefSeq" id="WP_344668753.1">
    <property type="nucleotide sequence ID" value="NZ_BAAAQN010000039.1"/>
</dbReference>
<protein>
    <submittedName>
        <fullName evidence="1">Winged helix DNA-binding domain-containing protein</fullName>
    </submittedName>
</protein>
<evidence type="ECO:0000313" key="2">
    <source>
        <dbReference type="Proteomes" id="UP001500751"/>
    </source>
</evidence>
<reference evidence="2" key="1">
    <citation type="journal article" date="2019" name="Int. J. Syst. Evol. Microbiol.">
        <title>The Global Catalogue of Microorganisms (GCM) 10K type strain sequencing project: providing services to taxonomists for standard genome sequencing and annotation.</title>
        <authorList>
            <consortium name="The Broad Institute Genomics Platform"/>
            <consortium name="The Broad Institute Genome Sequencing Center for Infectious Disease"/>
            <person name="Wu L."/>
            <person name="Ma J."/>
        </authorList>
    </citation>
    <scope>NUCLEOTIDE SEQUENCE [LARGE SCALE GENOMIC DNA]</scope>
    <source>
        <strain evidence="2">JCM 16014</strain>
    </source>
</reference>
<dbReference type="PANTHER" id="PTHR38479:SF2">
    <property type="entry name" value="WINGED HELIX DNA-BINDING DOMAIN-CONTAINING PROTEIN"/>
    <property type="match status" value="1"/>
</dbReference>
<dbReference type="Pfam" id="PF06224">
    <property type="entry name" value="AlkZ-like"/>
    <property type="match status" value="1"/>
</dbReference>
<gene>
    <name evidence="1" type="ORF">GCM10009839_57110</name>
</gene>
<dbReference type="InterPro" id="IPR009351">
    <property type="entry name" value="AlkZ-like"/>
</dbReference>
<accession>A0ABP5GJP9</accession>
<dbReference type="GO" id="GO:0003677">
    <property type="term" value="F:DNA binding"/>
    <property type="evidence" value="ECO:0007669"/>
    <property type="project" value="UniProtKB-KW"/>
</dbReference>
<dbReference type="Proteomes" id="UP001500751">
    <property type="component" value="Unassembled WGS sequence"/>
</dbReference>
<dbReference type="EMBL" id="BAAAQN010000039">
    <property type="protein sequence ID" value="GAA2045616.1"/>
    <property type="molecule type" value="Genomic_DNA"/>
</dbReference>
<name>A0ABP5GJP9_9ACTN</name>
<keyword evidence="2" id="KW-1185">Reference proteome</keyword>
<proteinExistence type="predicted"/>
<evidence type="ECO:0000313" key="1">
    <source>
        <dbReference type="EMBL" id="GAA2045616.1"/>
    </source>
</evidence>
<keyword evidence="1" id="KW-0238">DNA-binding</keyword>
<organism evidence="1 2">
    <name type="scientific">Catenulispora yoronensis</name>
    <dbReference type="NCBI Taxonomy" id="450799"/>
    <lineage>
        <taxon>Bacteria</taxon>
        <taxon>Bacillati</taxon>
        <taxon>Actinomycetota</taxon>
        <taxon>Actinomycetes</taxon>
        <taxon>Catenulisporales</taxon>
        <taxon>Catenulisporaceae</taxon>
        <taxon>Catenulispora</taxon>
    </lineage>
</organism>
<dbReference type="PANTHER" id="PTHR38479">
    <property type="entry name" value="LMO0824 PROTEIN"/>
    <property type="match status" value="1"/>
</dbReference>
<sequence>MRKLNANQIRWLRVRAQGLAGGPETAASTAGAVRVAAALQAQAPAPVRAQVWSRSDGLRPADVDAAFAGPSPSAVRSWLMRGTLHAVLAEDLRPLLAVLGPVNLRAGQRRRDQLGLTDELCARALAALPGILGGGRALTRAELVRQLAGHGVALDLKTQQPPHLLAFAANSALICRGPDAGRDEPTYVLIDEWLDRPEKISDHHDALGFLARRYFAAYGPATTVDLVAWSGLPAAEARKAVELIRDDLEEVDHDGARLLLSRGTAEPAPPERPHRLLGRFDPYLLGHRSRALILDPAFAKRVNSGGGMIAQTLISEGRIVGTWNAQGLEPFADLPAKASEAFRKEADDYLMWSKSGI</sequence>